<keyword evidence="4" id="KW-1185">Reference proteome</keyword>
<reference evidence="3 4" key="1">
    <citation type="submission" date="2018-08" db="EMBL/GenBank/DDBJ databases">
        <title>A genome reference for cultivated species of the human gut microbiota.</title>
        <authorList>
            <person name="Zou Y."/>
            <person name="Xue W."/>
            <person name="Luo G."/>
        </authorList>
    </citation>
    <scope>NUCLEOTIDE SEQUENCE [LARGE SCALE GENOMIC DNA]</scope>
    <source>
        <strain evidence="3 4">OF01-3</strain>
    </source>
</reference>
<dbReference type="EMBL" id="QVEU01000001">
    <property type="protein sequence ID" value="RGB77996.1"/>
    <property type="molecule type" value="Genomic_DNA"/>
</dbReference>
<dbReference type="RefSeq" id="WP_117520099.1">
    <property type="nucleotide sequence ID" value="NZ_QVEU01000001.1"/>
</dbReference>
<sequence>MRNYKKLAAATLAISFSLLGANVIVNNNVSLASEEKNAPIANLEITQSNAPYQESVVKLNQSDATRQQALDQLKAIRSKAWDDNVTLEGAKDGRTATIRDVANYYYPKGNPSKEDYVNKYEYSLELEHLALQRAYELTLTGDSQLRPDDSSYETIAYKDLRLGKHDWVCYDYGEEISPEKLFDTILYNKDKKGENGYQRLIDENGAYDGNESVYNMLIYSPPRIGVGYGQVENPKTGKSAAVIAFDDKDPFFFLDKVEKVDYVGDYRMSFGNPNFKKSSKESLDELEKAVEDAKETIEGAKILMNKMPNFSKKHGDELNQLIEEQNKLIDKAEAILKANGR</sequence>
<dbReference type="AlphaFoldDB" id="A0A3E2TKQ8"/>
<proteinExistence type="predicted"/>
<keyword evidence="2" id="KW-0732">Signal</keyword>
<comment type="caution">
    <text evidence="3">The sequence shown here is derived from an EMBL/GenBank/DDBJ whole genome shotgun (WGS) entry which is preliminary data.</text>
</comment>
<dbReference type="OrthoDB" id="1693123at2"/>
<accession>A0A3E2TKQ8</accession>
<keyword evidence="1" id="KW-0175">Coiled coil</keyword>
<evidence type="ECO:0000256" key="2">
    <source>
        <dbReference type="SAM" id="SignalP"/>
    </source>
</evidence>
<feature type="chain" id="PRO_5039486178" evidence="2">
    <location>
        <begin position="22"/>
        <end position="341"/>
    </location>
</feature>
<name>A0A3E2TKQ8_9FIRM</name>
<evidence type="ECO:0000313" key="4">
    <source>
        <dbReference type="Proteomes" id="UP000261011"/>
    </source>
</evidence>
<feature type="coiled-coil region" evidence="1">
    <location>
        <begin position="276"/>
        <end position="338"/>
    </location>
</feature>
<evidence type="ECO:0000256" key="1">
    <source>
        <dbReference type="SAM" id="Coils"/>
    </source>
</evidence>
<feature type="signal peptide" evidence="2">
    <location>
        <begin position="1"/>
        <end position="21"/>
    </location>
</feature>
<gene>
    <name evidence="3" type="ORF">DXA39_00680</name>
</gene>
<protein>
    <submittedName>
        <fullName evidence="3">Uncharacterized protein</fullName>
    </submittedName>
</protein>
<organism evidence="3 4">
    <name type="scientific">Anaerococcus nagyae</name>
    <dbReference type="NCBI Taxonomy" id="1755241"/>
    <lineage>
        <taxon>Bacteria</taxon>
        <taxon>Bacillati</taxon>
        <taxon>Bacillota</taxon>
        <taxon>Tissierellia</taxon>
        <taxon>Tissierellales</taxon>
        <taxon>Peptoniphilaceae</taxon>
        <taxon>Anaerococcus</taxon>
    </lineage>
</organism>
<evidence type="ECO:0000313" key="3">
    <source>
        <dbReference type="EMBL" id="RGB77996.1"/>
    </source>
</evidence>
<dbReference type="Proteomes" id="UP000261011">
    <property type="component" value="Unassembled WGS sequence"/>
</dbReference>